<feature type="domain" description="Ribulose bisphosphate carboxylase small subunit" evidence="11">
    <location>
        <begin position="586"/>
        <end position="674"/>
    </location>
</feature>
<dbReference type="CDD" id="cd00307">
    <property type="entry name" value="RuBisCO_small_like"/>
    <property type="match status" value="4"/>
</dbReference>
<dbReference type="PANTHER" id="PTHR43360">
    <property type="entry name" value="CARBON DIOXIDE CONCENTRATING MECHANISM PROTEIN CCMM"/>
    <property type="match status" value="1"/>
</dbReference>
<keyword evidence="1" id="KW-0602">Photosynthesis</keyword>
<evidence type="ECO:0000256" key="3">
    <source>
        <dbReference type="ARBA" id="ARBA00023300"/>
    </source>
</evidence>
<dbReference type="Gene3D" id="3.30.190.10">
    <property type="entry name" value="Ribulose bisphosphate carboxylase, small subunit"/>
    <property type="match status" value="4"/>
</dbReference>
<name>A0ABT3L1W0_9CYAN</name>
<evidence type="ECO:0000256" key="2">
    <source>
        <dbReference type="ARBA" id="ARBA00022737"/>
    </source>
</evidence>
<feature type="domain" description="Ribulose bisphosphate carboxylase small subunit" evidence="11">
    <location>
        <begin position="224"/>
        <end position="317"/>
    </location>
</feature>
<keyword evidence="3" id="KW-0120">Carbon dioxide fixation</keyword>
<evidence type="ECO:0000256" key="1">
    <source>
        <dbReference type="ARBA" id="ARBA00022531"/>
    </source>
</evidence>
<feature type="compositionally biased region" description="Gly residues" evidence="10">
    <location>
        <begin position="458"/>
        <end position="468"/>
    </location>
</feature>
<evidence type="ECO:0000259" key="11">
    <source>
        <dbReference type="SMART" id="SM00961"/>
    </source>
</evidence>
<comment type="similarity">
    <text evidence="5">Belongs to the gamma-class carbonic anhydrase family.</text>
</comment>
<dbReference type="PANTHER" id="PTHR43360:SF1">
    <property type="entry name" value="CARBOXYSOME ASSEMBLY PROTEIN CCMM"/>
    <property type="match status" value="1"/>
</dbReference>
<dbReference type="InterPro" id="IPR052265">
    <property type="entry name" value="Gamma-CA"/>
</dbReference>
<protein>
    <recommendedName>
        <fullName evidence="6">Carboxysome assembly protein CcmM</fullName>
    </recommendedName>
    <alternativeName>
        <fullName evidence="9">Carbon dioxide concentrating mechanism protein CcmM</fullName>
    </alternativeName>
</protein>
<organism evidence="12 13">
    <name type="scientific">Spirulina subsalsa FACHB-351</name>
    <dbReference type="NCBI Taxonomy" id="234711"/>
    <lineage>
        <taxon>Bacteria</taxon>
        <taxon>Bacillati</taxon>
        <taxon>Cyanobacteriota</taxon>
        <taxon>Cyanophyceae</taxon>
        <taxon>Spirulinales</taxon>
        <taxon>Spirulinaceae</taxon>
        <taxon>Spirulina</taxon>
    </lineage>
</organism>
<dbReference type="Pfam" id="PF00101">
    <property type="entry name" value="RuBisCO_small"/>
    <property type="match status" value="4"/>
</dbReference>
<evidence type="ECO:0000256" key="4">
    <source>
        <dbReference type="ARBA" id="ARBA00023587"/>
    </source>
</evidence>
<evidence type="ECO:0000256" key="9">
    <source>
        <dbReference type="ARBA" id="ARBA00030397"/>
    </source>
</evidence>
<feature type="domain" description="Ribulose bisphosphate carboxylase small subunit" evidence="11">
    <location>
        <begin position="339"/>
        <end position="432"/>
    </location>
</feature>
<evidence type="ECO:0000256" key="8">
    <source>
        <dbReference type="ARBA" id="ARBA00024446"/>
    </source>
</evidence>
<dbReference type="InterPro" id="IPR017156">
    <property type="entry name" value="CcmM"/>
</dbReference>
<accession>A0ABT3L1W0</accession>
<feature type="compositionally biased region" description="Low complexity" evidence="10">
    <location>
        <begin position="435"/>
        <end position="457"/>
    </location>
</feature>
<comment type="subcellular location">
    <subcellularLocation>
        <location evidence="4">Carboxysome</location>
    </subcellularLocation>
</comment>
<dbReference type="RefSeq" id="WP_265262872.1">
    <property type="nucleotide sequence ID" value="NZ_JAIHOM010000009.1"/>
</dbReference>
<feature type="domain" description="Ribulose bisphosphate carboxylase small subunit" evidence="11">
    <location>
        <begin position="460"/>
        <end position="553"/>
    </location>
</feature>
<dbReference type="SMART" id="SM00961">
    <property type="entry name" value="RuBisCO_small"/>
    <property type="match status" value="4"/>
</dbReference>
<dbReference type="InterPro" id="IPR011004">
    <property type="entry name" value="Trimer_LpxA-like_sf"/>
</dbReference>
<feature type="compositionally biased region" description="Low complexity" evidence="10">
    <location>
        <begin position="555"/>
        <end position="572"/>
    </location>
</feature>
<evidence type="ECO:0000256" key="6">
    <source>
        <dbReference type="ARBA" id="ARBA00023636"/>
    </source>
</evidence>
<feature type="region of interest" description="Disordered" evidence="10">
    <location>
        <begin position="551"/>
        <end position="588"/>
    </location>
</feature>
<dbReference type="SUPFAM" id="SSF51161">
    <property type="entry name" value="Trimeric LpxA-like enzymes"/>
    <property type="match status" value="1"/>
</dbReference>
<dbReference type="InterPro" id="IPR000894">
    <property type="entry name" value="RuBisCO_ssu_dom"/>
</dbReference>
<reference evidence="12 13" key="1">
    <citation type="submission" date="2021-08" db="EMBL/GenBank/DDBJ databases">
        <title>Draft genome sequence of Spirulina subsalsa with high tolerance to salinity and hype-accumulation of phycocyanin.</title>
        <authorList>
            <person name="Pei H."/>
            <person name="Jiang L."/>
        </authorList>
    </citation>
    <scope>NUCLEOTIDE SEQUENCE [LARGE SCALE GENOMIC DNA]</scope>
    <source>
        <strain evidence="12 13">FACHB-351</strain>
    </source>
</reference>
<dbReference type="Gene3D" id="2.160.10.10">
    <property type="entry name" value="Hexapeptide repeat proteins"/>
    <property type="match status" value="1"/>
</dbReference>
<sequence>MAVRRKAAPPTPGLAEPQINKTAQIHSFANIIGDVRVSANARISPGTSIRADEGFPFYIGENATIQDGVVIHGLERGRVIGDDGQIYSAWIGNNTYVTHMALIHGPAYVGNDCFIGFRSTVFNARIGHGCIVMMHTLIQDVEIAPGKYVPSGSVITNQQQADRLPDVEEQDKKFARHVMGIEKVFHPEYCSAEDASCQVPQGDGASQFSLGNGQTAEVDYQVDYQTLVGSMSLNTETVDQVRSLLRQGYGIGLEHADKRRYRSKSWLTCGAVEGHREDQVLAQIENILAEYSGEYVRLIGIDTNAKRRVLEAIIQRPDGIATPQRTRPGKVVRAKASSGSGGSSSGGLSPEVVEQVRALLRQGYRIGTEHADKRRYRSKSWLTCPQIQATHEAGALQELAACLEEHQGEYVRLIGIDSSAKRRVLEMIIQRPDDSAPSTASSHFTSSSNGASPAYNGNGNGNGNGAGGLSPETIEQVRSLLRQGYSISAEHADKRRYRSKSWLTCDGINGNTEAQVLAELKNRLAEHAGEYVRLIGVDSNAKRRVTQTIIQRPEAAAPAPAPTSRTATASSAVEAPAPTSNGNGKVQGKLNPEVVDLVRSILRQGYQVGTEHADKRRYRVKSWQSCSPINSSYEPEVLAHLEGCLAEHQGEYVRLLGIDTQAKRRVVEEVIQRP</sequence>
<evidence type="ECO:0000313" key="12">
    <source>
        <dbReference type="EMBL" id="MCW6035202.1"/>
    </source>
</evidence>
<keyword evidence="7" id="KW-1282">Carboxysome</keyword>
<dbReference type="Proteomes" id="UP001526426">
    <property type="component" value="Unassembled WGS sequence"/>
</dbReference>
<dbReference type="EMBL" id="JAIHOM010000009">
    <property type="protein sequence ID" value="MCW6035202.1"/>
    <property type="molecule type" value="Genomic_DNA"/>
</dbReference>
<dbReference type="InterPro" id="IPR036385">
    <property type="entry name" value="RuBisCO_ssu_sf"/>
</dbReference>
<evidence type="ECO:0000256" key="10">
    <source>
        <dbReference type="SAM" id="MobiDB-lite"/>
    </source>
</evidence>
<dbReference type="CDD" id="cd00710">
    <property type="entry name" value="LbH_gamma_CA"/>
    <property type="match status" value="1"/>
</dbReference>
<dbReference type="InterPro" id="IPR047223">
    <property type="entry name" value="CA_gamma_LbH"/>
</dbReference>
<gene>
    <name evidence="12" type="ORF">K4A83_02805</name>
</gene>
<proteinExistence type="inferred from homology"/>
<comment type="caution">
    <text evidence="12">The sequence shown here is derived from an EMBL/GenBank/DDBJ whole genome shotgun (WGS) entry which is preliminary data.</text>
</comment>
<keyword evidence="2" id="KW-0677">Repeat</keyword>
<dbReference type="SUPFAM" id="SSF55239">
    <property type="entry name" value="RuBisCO, small subunit"/>
    <property type="match status" value="4"/>
</dbReference>
<feature type="region of interest" description="Disordered" evidence="10">
    <location>
        <begin position="431"/>
        <end position="471"/>
    </location>
</feature>
<evidence type="ECO:0000313" key="13">
    <source>
        <dbReference type="Proteomes" id="UP001526426"/>
    </source>
</evidence>
<keyword evidence="8" id="KW-1283">Bacterial microcompartment</keyword>
<keyword evidence="13" id="KW-1185">Reference proteome</keyword>
<evidence type="ECO:0000256" key="5">
    <source>
        <dbReference type="ARBA" id="ARBA00023595"/>
    </source>
</evidence>
<evidence type="ECO:0000256" key="7">
    <source>
        <dbReference type="ARBA" id="ARBA00023669"/>
    </source>
</evidence>
<dbReference type="PIRSF" id="PIRSF037250">
    <property type="entry name" value="CcmM"/>
    <property type="match status" value="1"/>
</dbReference>